<keyword evidence="7" id="KW-1133">Transmembrane helix</keyword>
<proteinExistence type="inferred from homology"/>
<evidence type="ECO:0000256" key="6">
    <source>
        <dbReference type="RuleBase" id="RU003983"/>
    </source>
</evidence>
<evidence type="ECO:0000313" key="10">
    <source>
        <dbReference type="Proteomes" id="UP000799092"/>
    </source>
</evidence>
<evidence type="ECO:0000259" key="8">
    <source>
        <dbReference type="Pfam" id="PF01435"/>
    </source>
</evidence>
<comment type="caution">
    <text evidence="9">The sequence shown here is derived from an EMBL/GenBank/DDBJ whole genome shotgun (WGS) entry which is preliminary data.</text>
</comment>
<feature type="transmembrane region" description="Helical" evidence="7">
    <location>
        <begin position="263"/>
        <end position="285"/>
    </location>
</feature>
<dbReference type="GO" id="GO:0004222">
    <property type="term" value="F:metalloendopeptidase activity"/>
    <property type="evidence" value="ECO:0007669"/>
    <property type="project" value="InterPro"/>
</dbReference>
<dbReference type="GO" id="GO:0006508">
    <property type="term" value="P:proteolysis"/>
    <property type="evidence" value="ECO:0007669"/>
    <property type="project" value="UniProtKB-KW"/>
</dbReference>
<gene>
    <name evidence="9" type="ORF">GH741_16095</name>
</gene>
<evidence type="ECO:0000256" key="4">
    <source>
        <dbReference type="ARBA" id="ARBA00022833"/>
    </source>
</evidence>
<reference evidence="9" key="1">
    <citation type="submission" date="2019-11" db="EMBL/GenBank/DDBJ databases">
        <authorList>
            <person name="Li J."/>
        </authorList>
    </citation>
    <scope>NUCLEOTIDE SEQUENCE</scope>
    <source>
        <strain evidence="9">B6B</strain>
    </source>
</reference>
<dbReference type="RefSeq" id="WP_153737776.1">
    <property type="nucleotide sequence ID" value="NZ_WJNG01000014.1"/>
</dbReference>
<feature type="transmembrane region" description="Helical" evidence="7">
    <location>
        <begin position="5"/>
        <end position="23"/>
    </location>
</feature>
<keyword evidence="1 6" id="KW-0645">Protease</keyword>
<name>A0A6A8DEY7_9BACI</name>
<evidence type="ECO:0000256" key="7">
    <source>
        <dbReference type="SAM" id="Phobius"/>
    </source>
</evidence>
<feature type="transmembrane region" description="Helical" evidence="7">
    <location>
        <begin position="151"/>
        <end position="174"/>
    </location>
</feature>
<evidence type="ECO:0000256" key="1">
    <source>
        <dbReference type="ARBA" id="ARBA00022670"/>
    </source>
</evidence>
<keyword evidence="7" id="KW-0472">Membrane</keyword>
<dbReference type="Proteomes" id="UP000799092">
    <property type="component" value="Unassembled WGS sequence"/>
</dbReference>
<comment type="cofactor">
    <cofactor evidence="6">
        <name>Zn(2+)</name>
        <dbReference type="ChEBI" id="CHEBI:29105"/>
    </cofactor>
    <text evidence="6">Binds 1 zinc ion per subunit.</text>
</comment>
<dbReference type="AlphaFoldDB" id="A0A6A8DEY7"/>
<evidence type="ECO:0000313" key="9">
    <source>
        <dbReference type="EMBL" id="MRH44164.1"/>
    </source>
</evidence>
<dbReference type="OrthoDB" id="9781930at2"/>
<comment type="similarity">
    <text evidence="6">Belongs to the peptidase M48 family.</text>
</comment>
<dbReference type="PANTHER" id="PTHR10120">
    <property type="entry name" value="CAAX PRENYL PROTEASE 1"/>
    <property type="match status" value="1"/>
</dbReference>
<keyword evidence="7" id="KW-0812">Transmembrane</keyword>
<feature type="transmembrane region" description="Helical" evidence="7">
    <location>
        <begin position="306"/>
        <end position="324"/>
    </location>
</feature>
<dbReference type="InterPro" id="IPR001915">
    <property type="entry name" value="Peptidase_M48"/>
</dbReference>
<keyword evidence="10" id="KW-1185">Reference proteome</keyword>
<sequence length="398" mass="47116">MKKIGFTYIIYLICIWNYFLFFYPLETFSNSNYAALAHAVFFSKLPLEWILLYGLIKSNWASKWVSFIETITRFEWLKTMLFSLLLVLGYGIIRLPFNLVWFWISHREGTSLQPLGDWFYEMGLDLFFYWIMLTLGLIVVRLVIDRFKRTWWLILWSLTLPIVVFVVYVQPVWIDPLYEDFTTMEQGPLRTAIEDFTNEVGMENTTLLQVNMSEKVTTFNAYVTGIMSNARIVLWDTTLQGMEQDEILFILAHEIGHYVMHHVYIGVAGYLILSFVLFFLAAFIYDRVWLNVRRQNNYKTKNELKALPLLLLILSMLLTVSQPISNYVSRQIEVSADEYAIEHTENLAPAVEGYYRMATQSRSDINPVFWVKWMRSSHPSIKERIMRVEREMEERETN</sequence>
<keyword evidence="3 6" id="KW-0378">Hydrolase</keyword>
<dbReference type="Gene3D" id="3.30.2010.10">
    <property type="entry name" value="Metalloproteases ('zincins'), catalytic domain"/>
    <property type="match status" value="1"/>
</dbReference>
<evidence type="ECO:0000256" key="2">
    <source>
        <dbReference type="ARBA" id="ARBA00022723"/>
    </source>
</evidence>
<evidence type="ECO:0000256" key="3">
    <source>
        <dbReference type="ARBA" id="ARBA00022801"/>
    </source>
</evidence>
<organism evidence="9 10">
    <name type="scientific">Aquibacillus halophilus</name>
    <dbReference type="NCBI Taxonomy" id="930132"/>
    <lineage>
        <taxon>Bacteria</taxon>
        <taxon>Bacillati</taxon>
        <taxon>Bacillota</taxon>
        <taxon>Bacilli</taxon>
        <taxon>Bacillales</taxon>
        <taxon>Bacillaceae</taxon>
        <taxon>Aquibacillus</taxon>
    </lineage>
</organism>
<keyword evidence="2" id="KW-0479">Metal-binding</keyword>
<dbReference type="EMBL" id="WJNG01000014">
    <property type="protein sequence ID" value="MRH44164.1"/>
    <property type="molecule type" value="Genomic_DNA"/>
</dbReference>
<keyword evidence="4 6" id="KW-0862">Zinc</keyword>
<accession>A0A6A8DEY7</accession>
<keyword evidence="5 6" id="KW-0482">Metalloprotease</keyword>
<protein>
    <submittedName>
        <fullName evidence="9">M48 family metalloprotease</fullName>
    </submittedName>
</protein>
<feature type="transmembrane region" description="Helical" evidence="7">
    <location>
        <begin position="77"/>
        <end position="104"/>
    </location>
</feature>
<dbReference type="GO" id="GO:0046872">
    <property type="term" value="F:metal ion binding"/>
    <property type="evidence" value="ECO:0007669"/>
    <property type="project" value="UniProtKB-KW"/>
</dbReference>
<dbReference type="Pfam" id="PF01435">
    <property type="entry name" value="Peptidase_M48"/>
    <property type="match status" value="1"/>
</dbReference>
<feature type="transmembrane region" description="Helical" evidence="7">
    <location>
        <begin position="35"/>
        <end position="56"/>
    </location>
</feature>
<feature type="transmembrane region" description="Helical" evidence="7">
    <location>
        <begin position="124"/>
        <end position="144"/>
    </location>
</feature>
<evidence type="ECO:0000256" key="5">
    <source>
        <dbReference type="ARBA" id="ARBA00023049"/>
    </source>
</evidence>
<feature type="domain" description="Peptidase M48" evidence="8">
    <location>
        <begin position="185"/>
        <end position="390"/>
    </location>
</feature>